<dbReference type="PROSITE" id="PS51387">
    <property type="entry name" value="FAD_PCMH"/>
    <property type="match status" value="1"/>
</dbReference>
<gene>
    <name evidence="3" type="ORF">RS694_18615</name>
</gene>
<name>A0A1P8KEE1_9BURK</name>
<evidence type="ECO:0000313" key="3">
    <source>
        <dbReference type="EMBL" id="APW44335.1"/>
    </source>
</evidence>
<dbReference type="GO" id="GO:0003885">
    <property type="term" value="F:D-arabinono-1,4-lactone oxidase activity"/>
    <property type="evidence" value="ECO:0007669"/>
    <property type="project" value="TreeGrafter"/>
</dbReference>
<keyword evidence="1" id="KW-0285">Flavoprotein</keyword>
<dbReference type="Gene3D" id="3.30.465.10">
    <property type="match status" value="1"/>
</dbReference>
<dbReference type="Proteomes" id="UP000186110">
    <property type="component" value="Chromosome"/>
</dbReference>
<evidence type="ECO:0000256" key="1">
    <source>
        <dbReference type="ARBA" id="ARBA00022827"/>
    </source>
</evidence>
<reference evidence="3 4" key="1">
    <citation type="submission" date="2017-01" db="EMBL/GenBank/DDBJ databases">
        <authorList>
            <person name="Mah S.A."/>
            <person name="Swanson W.J."/>
            <person name="Moy G.W."/>
            <person name="Vacquier V.D."/>
        </authorList>
    </citation>
    <scope>NUCLEOTIDE SEQUENCE [LARGE SCALE GENOMIC DNA]</scope>
    <source>
        <strain evidence="3 4">DSM 22694</strain>
    </source>
</reference>
<organism evidence="3 4">
    <name type="scientific">Rhodoferax saidenbachensis</name>
    <dbReference type="NCBI Taxonomy" id="1484693"/>
    <lineage>
        <taxon>Bacteria</taxon>
        <taxon>Pseudomonadati</taxon>
        <taxon>Pseudomonadota</taxon>
        <taxon>Betaproteobacteria</taxon>
        <taxon>Burkholderiales</taxon>
        <taxon>Comamonadaceae</taxon>
        <taxon>Rhodoferax</taxon>
    </lineage>
</organism>
<dbReference type="GO" id="GO:0071949">
    <property type="term" value="F:FAD binding"/>
    <property type="evidence" value="ECO:0007669"/>
    <property type="project" value="InterPro"/>
</dbReference>
<protein>
    <submittedName>
        <fullName evidence="3">FAD-binding oxidoreductase</fullName>
    </submittedName>
</protein>
<dbReference type="STRING" id="1484693.RS694_18615"/>
<dbReference type="PANTHER" id="PTHR43762">
    <property type="entry name" value="L-GULONOLACTONE OXIDASE"/>
    <property type="match status" value="1"/>
</dbReference>
<dbReference type="EMBL" id="CP019239">
    <property type="protein sequence ID" value="APW44335.1"/>
    <property type="molecule type" value="Genomic_DNA"/>
</dbReference>
<dbReference type="InterPro" id="IPR016169">
    <property type="entry name" value="FAD-bd_PCMH_sub2"/>
</dbReference>
<dbReference type="KEGG" id="rsb:RS694_18615"/>
<dbReference type="PANTHER" id="PTHR43762:SF1">
    <property type="entry name" value="D-ARABINONO-1,4-LACTONE OXIDASE"/>
    <property type="match status" value="1"/>
</dbReference>
<dbReference type="Pfam" id="PF01565">
    <property type="entry name" value="FAD_binding_4"/>
    <property type="match status" value="1"/>
</dbReference>
<keyword evidence="4" id="KW-1185">Reference proteome</keyword>
<evidence type="ECO:0000313" key="4">
    <source>
        <dbReference type="Proteomes" id="UP000186110"/>
    </source>
</evidence>
<dbReference type="InterPro" id="IPR036318">
    <property type="entry name" value="FAD-bd_PCMH-like_sf"/>
</dbReference>
<proteinExistence type="predicted"/>
<dbReference type="AlphaFoldDB" id="A0A1P8KEE1"/>
<accession>A0A1P8KEE1</accession>
<feature type="domain" description="FAD-binding PCMH-type" evidence="2">
    <location>
        <begin position="9"/>
        <end position="178"/>
    </location>
</feature>
<dbReference type="RefSeq" id="WP_029706555.1">
    <property type="nucleotide sequence ID" value="NZ_CP019239.1"/>
</dbReference>
<dbReference type="InterPro" id="IPR010031">
    <property type="entry name" value="FAD_lactone_oxidase-like"/>
</dbReference>
<keyword evidence="1" id="KW-0274">FAD</keyword>
<dbReference type="SUPFAM" id="SSF56176">
    <property type="entry name" value="FAD-binding/transporter-associated domain-like"/>
    <property type="match status" value="1"/>
</dbReference>
<sequence>MVKVASWGRLAAEPHYLQPLLRQHMDALRLPPGNRGLAHGLGRSYGDVGLNPGGTLWTTTHLDRFVSWDDKTGVLTCEAGVSLGDIQDLFIPRGWMLPVVPGTRFVTVGGAIANDVHGKNHHRQGSFGDHVHEVRLLRTDGEVLQCGPALRNDWFAATVGGLGLTGVITHATLALQRVQGPWLEAQNMAYAGLDEFFSLADASVAGWEHTVAWIDCLSGRKARGIFMRANPASGTEGKVPTDRRFTLAYTPPVSPINRFSLGALNAAYFHLNRRNTERRMHYTAFFHPLDRLQGWNLMYGPKGFYQYQCVIPRQWGKDALQTILREIRSSGEGSFLSVLKTFGDRTAPGMLSFAQPGVTLALDFPNHGDATQRLFTRLDSIVQHAGGRLYPAKDARMPRSVFEAGFPKLQEFMQYRDPGISSAFSRRTMGS</sequence>
<dbReference type="InterPro" id="IPR006094">
    <property type="entry name" value="Oxid_FAD_bind_N"/>
</dbReference>
<evidence type="ECO:0000259" key="2">
    <source>
        <dbReference type="PROSITE" id="PS51387"/>
    </source>
</evidence>
<dbReference type="InterPro" id="IPR016166">
    <property type="entry name" value="FAD-bd_PCMH"/>
</dbReference>
<dbReference type="eggNOG" id="COG0277">
    <property type="taxonomic scope" value="Bacteria"/>
</dbReference>